<feature type="region of interest" description="Disordered" evidence="1">
    <location>
        <begin position="84"/>
        <end position="130"/>
    </location>
</feature>
<evidence type="ECO:0008006" key="4">
    <source>
        <dbReference type="Google" id="ProtNLM"/>
    </source>
</evidence>
<feature type="compositionally biased region" description="Low complexity" evidence="1">
    <location>
        <begin position="110"/>
        <end position="124"/>
    </location>
</feature>
<gene>
    <name evidence="2" type="ORF">IU459_10390</name>
</gene>
<sequence>MATGGSRPVFTAELLADLHADNLTPDQRAQLWPEVARDPEALNFLRSLDAVSAELRNLGRDERVIHAMPADVTDRLKQFLEELDPPGKDATIPPLATAQDDTPNRSATAPPSSSPSESIGESESQPTVSEARAQLVTLAEHRHRRGRVRWPAAAVILAVTAVGGIASVLRGGDDAAPAAQPTTATDQLGGELTATAALSALGRHTVTGSLANPAALDRCVQANGLDRTVLGSTDITFRGQNAVLILLTGPRPPTITALVVGTSCGAVGPQRRAVQDIG</sequence>
<protein>
    <recommendedName>
        <fullName evidence="4">Anti-sigma-M factor RsmA</fullName>
    </recommendedName>
</protein>
<evidence type="ECO:0000313" key="2">
    <source>
        <dbReference type="EMBL" id="MBF6297955.1"/>
    </source>
</evidence>
<reference evidence="2 3" key="1">
    <citation type="submission" date="2020-10" db="EMBL/GenBank/DDBJ databases">
        <title>Identification of Nocardia species via Next-generation sequencing and recognition of intraspecies genetic diversity.</title>
        <authorList>
            <person name="Li P."/>
            <person name="Li P."/>
            <person name="Lu B."/>
        </authorList>
    </citation>
    <scope>NUCLEOTIDE SEQUENCE [LARGE SCALE GENOMIC DNA]</scope>
    <source>
        <strain evidence="2 3">BJ06-0157</strain>
    </source>
</reference>
<proteinExistence type="predicted"/>
<dbReference type="RefSeq" id="WP_195129271.1">
    <property type="nucleotide sequence ID" value="NZ_JADLQX010000006.1"/>
</dbReference>
<dbReference type="Proteomes" id="UP000702209">
    <property type="component" value="Unassembled WGS sequence"/>
</dbReference>
<comment type="caution">
    <text evidence="2">The sequence shown here is derived from an EMBL/GenBank/DDBJ whole genome shotgun (WGS) entry which is preliminary data.</text>
</comment>
<name>A0ABS0CMV8_9NOCA</name>
<accession>A0ABS0CMV8</accession>
<organism evidence="2 3">
    <name type="scientific">Nocardia amamiensis</name>
    <dbReference type="NCBI Taxonomy" id="404578"/>
    <lineage>
        <taxon>Bacteria</taxon>
        <taxon>Bacillati</taxon>
        <taxon>Actinomycetota</taxon>
        <taxon>Actinomycetes</taxon>
        <taxon>Mycobacteriales</taxon>
        <taxon>Nocardiaceae</taxon>
        <taxon>Nocardia</taxon>
    </lineage>
</organism>
<feature type="compositionally biased region" description="Polar residues" evidence="1">
    <location>
        <begin position="99"/>
        <end position="109"/>
    </location>
</feature>
<dbReference type="EMBL" id="JADLQX010000006">
    <property type="protein sequence ID" value="MBF6297955.1"/>
    <property type="molecule type" value="Genomic_DNA"/>
</dbReference>
<evidence type="ECO:0000313" key="3">
    <source>
        <dbReference type="Proteomes" id="UP000702209"/>
    </source>
</evidence>
<evidence type="ECO:0000256" key="1">
    <source>
        <dbReference type="SAM" id="MobiDB-lite"/>
    </source>
</evidence>
<keyword evidence="3" id="KW-1185">Reference proteome</keyword>